<comment type="similarity">
    <text evidence="2">Belongs to the aromatic acid exporter (TC 2.A.85) family.</text>
</comment>
<keyword evidence="11" id="KW-1185">Reference proteome</keyword>
<evidence type="ECO:0000256" key="4">
    <source>
        <dbReference type="ARBA" id="ARBA00022692"/>
    </source>
</evidence>
<evidence type="ECO:0000313" key="11">
    <source>
        <dbReference type="Proteomes" id="UP001206925"/>
    </source>
</evidence>
<protein>
    <submittedName>
        <fullName evidence="10">Uncharacterized protein</fullName>
    </submittedName>
</protein>
<reference evidence="10" key="1">
    <citation type="submission" date="2022-06" db="EMBL/GenBank/DDBJ databases">
        <title>Uncovering the hologenomic basis of an extraordinary plant invasion.</title>
        <authorList>
            <person name="Bieker V.C."/>
            <person name="Martin M.D."/>
            <person name="Gilbert T."/>
            <person name="Hodgins K."/>
            <person name="Battlay P."/>
            <person name="Petersen B."/>
            <person name="Wilson J."/>
        </authorList>
    </citation>
    <scope>NUCLEOTIDE SEQUENCE</scope>
    <source>
        <strain evidence="10">AA19_3_7</strain>
        <tissue evidence="10">Leaf</tissue>
    </source>
</reference>
<feature type="transmembrane region" description="Helical" evidence="9">
    <location>
        <begin position="44"/>
        <end position="63"/>
    </location>
</feature>
<evidence type="ECO:0000256" key="2">
    <source>
        <dbReference type="ARBA" id="ARBA00007079"/>
    </source>
</evidence>
<accession>A0AAD5GGZ1</accession>
<keyword evidence="6" id="KW-0406">Ion transport</keyword>
<evidence type="ECO:0000256" key="5">
    <source>
        <dbReference type="ARBA" id="ARBA00022989"/>
    </source>
</evidence>
<dbReference type="EMBL" id="JAMZMK010008614">
    <property type="protein sequence ID" value="KAI7739498.1"/>
    <property type="molecule type" value="Genomic_DNA"/>
</dbReference>
<evidence type="ECO:0000313" key="10">
    <source>
        <dbReference type="EMBL" id="KAI7739498.1"/>
    </source>
</evidence>
<feature type="transmembrane region" description="Helical" evidence="9">
    <location>
        <begin position="75"/>
        <end position="93"/>
    </location>
</feature>
<keyword evidence="3" id="KW-0813">Transport</keyword>
<feature type="transmembrane region" description="Helical" evidence="9">
    <location>
        <begin position="155"/>
        <end position="176"/>
    </location>
</feature>
<proteinExistence type="inferred from homology"/>
<sequence length="387" mass="43228">MSTTIDIPNENEASHNHEKQNKLFFVSNVWYSIAKYHEQHERKVIHSIKVGTALVLVSLLYLLDPLFKHVGESSMWAIMTVVLIYDFFAGATLSKGILRGIGTILGGVVAQYCRMIPSIKRKCDYGIMIYILTFNLVAVSGLRADRIWELARLRLIAIAMGVAIVIITNLLIYPMWAGDELHNLTSSKFNKLACCIEECMEASFSVGEKKGHLSININGCKSVLNSKSNDESLANFAKWEPWHGKFGFSYPWEKYLKIGELLRELAAIILPLHACIALQLQASTTLQQPIKETCKNAGLSLGRTMRELGESVLKMQRGQEKVLKIPELQSFKLELTILSTSGLQAIENVEGLAIANILFLLMEIVDKVKVLAKEVEELGEIAGFESK</sequence>
<feature type="transmembrane region" description="Helical" evidence="9">
    <location>
        <begin position="100"/>
        <end position="119"/>
    </location>
</feature>
<dbReference type="Proteomes" id="UP001206925">
    <property type="component" value="Unassembled WGS sequence"/>
</dbReference>
<keyword evidence="4 9" id="KW-0812">Transmembrane</keyword>
<evidence type="ECO:0000256" key="1">
    <source>
        <dbReference type="ARBA" id="ARBA00004141"/>
    </source>
</evidence>
<evidence type="ECO:0000256" key="7">
    <source>
        <dbReference type="ARBA" id="ARBA00023136"/>
    </source>
</evidence>
<keyword evidence="5 9" id="KW-1133">Transmembrane helix</keyword>
<dbReference type="InterPro" id="IPR020966">
    <property type="entry name" value="ALMT"/>
</dbReference>
<comment type="subcellular location">
    <subcellularLocation>
        <location evidence="1">Membrane</location>
        <topology evidence="1">Multi-pass membrane protein</topology>
    </subcellularLocation>
</comment>
<dbReference type="GO" id="GO:0034220">
    <property type="term" value="P:monoatomic ion transmembrane transport"/>
    <property type="evidence" value="ECO:0007669"/>
    <property type="project" value="UniProtKB-KW"/>
</dbReference>
<comment type="caution">
    <text evidence="10">The sequence shown here is derived from an EMBL/GenBank/DDBJ whole genome shotgun (WGS) entry which is preliminary data.</text>
</comment>
<feature type="transmembrane region" description="Helical" evidence="9">
    <location>
        <begin position="125"/>
        <end position="143"/>
    </location>
</feature>
<evidence type="ECO:0000256" key="3">
    <source>
        <dbReference type="ARBA" id="ARBA00022448"/>
    </source>
</evidence>
<gene>
    <name evidence="10" type="ORF">M8C21_009545</name>
</gene>
<evidence type="ECO:0000256" key="6">
    <source>
        <dbReference type="ARBA" id="ARBA00023065"/>
    </source>
</evidence>
<keyword evidence="8" id="KW-0407">Ion channel</keyword>
<dbReference type="PANTHER" id="PTHR31086">
    <property type="entry name" value="ALUMINUM-ACTIVATED MALATE TRANSPORTER 10"/>
    <property type="match status" value="1"/>
</dbReference>
<dbReference type="AlphaFoldDB" id="A0AAD5GGZ1"/>
<organism evidence="10 11">
    <name type="scientific">Ambrosia artemisiifolia</name>
    <name type="common">Common ragweed</name>
    <dbReference type="NCBI Taxonomy" id="4212"/>
    <lineage>
        <taxon>Eukaryota</taxon>
        <taxon>Viridiplantae</taxon>
        <taxon>Streptophyta</taxon>
        <taxon>Embryophyta</taxon>
        <taxon>Tracheophyta</taxon>
        <taxon>Spermatophyta</taxon>
        <taxon>Magnoliopsida</taxon>
        <taxon>eudicotyledons</taxon>
        <taxon>Gunneridae</taxon>
        <taxon>Pentapetalae</taxon>
        <taxon>asterids</taxon>
        <taxon>campanulids</taxon>
        <taxon>Asterales</taxon>
        <taxon>Asteraceae</taxon>
        <taxon>Asteroideae</taxon>
        <taxon>Heliantheae alliance</taxon>
        <taxon>Heliantheae</taxon>
        <taxon>Ambrosia</taxon>
    </lineage>
</organism>
<evidence type="ECO:0000256" key="9">
    <source>
        <dbReference type="SAM" id="Phobius"/>
    </source>
</evidence>
<keyword evidence="7 9" id="KW-0472">Membrane</keyword>
<name>A0AAD5GGZ1_AMBAR</name>
<dbReference type="GO" id="GO:0016020">
    <property type="term" value="C:membrane"/>
    <property type="evidence" value="ECO:0007669"/>
    <property type="project" value="UniProtKB-SubCell"/>
</dbReference>
<dbReference type="Pfam" id="PF11744">
    <property type="entry name" value="ALMT"/>
    <property type="match status" value="1"/>
</dbReference>
<evidence type="ECO:0000256" key="8">
    <source>
        <dbReference type="ARBA" id="ARBA00023303"/>
    </source>
</evidence>
<dbReference type="GO" id="GO:0015743">
    <property type="term" value="P:malate transport"/>
    <property type="evidence" value="ECO:0007669"/>
    <property type="project" value="InterPro"/>
</dbReference>